<dbReference type="PANTHER" id="PTHR15140:SF37">
    <property type="entry name" value="UBIQUITIN-LIKE DOMAIN-CONTAINING PROTEIN"/>
    <property type="match status" value="1"/>
</dbReference>
<protein>
    <submittedName>
        <fullName evidence="4">Disease resistance protein RPP8-like</fullName>
    </submittedName>
</protein>
<dbReference type="Gene3D" id="3.80.10.10">
    <property type="entry name" value="Ribonuclease Inhibitor"/>
    <property type="match status" value="1"/>
</dbReference>
<evidence type="ECO:0000313" key="3">
    <source>
        <dbReference type="Proteomes" id="UP001652660"/>
    </source>
</evidence>
<gene>
    <name evidence="4" type="primary">LOC140004692</name>
</gene>
<accession>A0ABM4U0X5</accession>
<dbReference type="GeneID" id="140004692"/>
<dbReference type="PANTHER" id="PTHR15140">
    <property type="entry name" value="TUBULIN-SPECIFIC CHAPERONE E"/>
    <property type="match status" value="1"/>
</dbReference>
<feature type="domain" description="Disease resistance R13L4/SHOC-2-like LRR" evidence="2">
    <location>
        <begin position="46"/>
        <end position="304"/>
    </location>
</feature>
<evidence type="ECO:0000256" key="1">
    <source>
        <dbReference type="ARBA" id="ARBA00022737"/>
    </source>
</evidence>
<evidence type="ECO:0000313" key="4">
    <source>
        <dbReference type="RefSeq" id="XP_071900934.1"/>
    </source>
</evidence>
<dbReference type="Proteomes" id="UP001652660">
    <property type="component" value="Chromosome 4c"/>
</dbReference>
<dbReference type="SUPFAM" id="SSF52058">
    <property type="entry name" value="L domain-like"/>
    <property type="match status" value="1"/>
</dbReference>
<proteinExistence type="predicted"/>
<keyword evidence="1" id="KW-0677">Repeat</keyword>
<name>A0ABM4U0X5_COFAR</name>
<dbReference type="InterPro" id="IPR055414">
    <property type="entry name" value="LRR_R13L4/SHOC2-like"/>
</dbReference>
<evidence type="ECO:0000259" key="2">
    <source>
        <dbReference type="Pfam" id="PF23598"/>
    </source>
</evidence>
<dbReference type="RefSeq" id="XP_071900934.1">
    <property type="nucleotide sequence ID" value="XM_072044833.1"/>
</dbReference>
<dbReference type="Pfam" id="PF23598">
    <property type="entry name" value="LRR_14"/>
    <property type="match status" value="1"/>
</dbReference>
<dbReference type="InterPro" id="IPR032675">
    <property type="entry name" value="LRR_dom_sf"/>
</dbReference>
<organism evidence="3 4">
    <name type="scientific">Coffea arabica</name>
    <name type="common">Arabian coffee</name>
    <dbReference type="NCBI Taxonomy" id="13443"/>
    <lineage>
        <taxon>Eukaryota</taxon>
        <taxon>Viridiplantae</taxon>
        <taxon>Streptophyta</taxon>
        <taxon>Embryophyta</taxon>
        <taxon>Tracheophyta</taxon>
        <taxon>Spermatophyta</taxon>
        <taxon>Magnoliopsida</taxon>
        <taxon>eudicotyledons</taxon>
        <taxon>Gunneridae</taxon>
        <taxon>Pentapetalae</taxon>
        <taxon>asterids</taxon>
        <taxon>lamiids</taxon>
        <taxon>Gentianales</taxon>
        <taxon>Rubiaceae</taxon>
        <taxon>Ixoroideae</taxon>
        <taxon>Gardenieae complex</taxon>
        <taxon>Bertiereae - Coffeeae clade</taxon>
        <taxon>Coffeeae</taxon>
        <taxon>Coffea</taxon>
    </lineage>
</organism>
<keyword evidence="3" id="KW-1185">Reference proteome</keyword>
<reference evidence="4" key="1">
    <citation type="submission" date="2025-08" db="UniProtKB">
        <authorList>
            <consortium name="RefSeq"/>
        </authorList>
    </citation>
    <scope>IDENTIFICATION</scope>
    <source>
        <tissue evidence="4">Leaves</tissue>
    </source>
</reference>
<sequence>MTVDERIKSCRVHDALRELAIRKTPEMMKYQPNPDLENAEMGYNLPKEIGKVRLLRYLGLRRTSIGRLPHSFGCLRNLQTLDIRNINRVIVSNFIWKLESLRHLYAYKMECDVPLKIEGLRNLQTLSGIRFDDIMHNNMITLTSLQKLGIWVDDGSDIGKLCMHLSEVGSLKTLRLYCNVRREWPTVCGLSKLHHVTELKLCGMGLTTLPPDFPSNLSRLSLSFTRLEHDPMPALEKLGQLSFLKMEFSYWEPQLVISTHGFHQLKFLELNFQHGLKEIKVEKGALPQLQCLRIRKCLSLEKLPEELKYISTLEKLELVDMPEDLISRLDADMISSIPNLRIF</sequence>